<reference evidence="2" key="1">
    <citation type="journal article" date="2017" name="Plant J.">
        <title>The pomegranate (Punica granatum L.) genome and the genomics of punicalagin biosynthesis.</title>
        <authorList>
            <person name="Qin G."/>
            <person name="Xu C."/>
            <person name="Ming R."/>
            <person name="Tang H."/>
            <person name="Guyot R."/>
            <person name="Kramer E.M."/>
            <person name="Hu Y."/>
            <person name="Yi X."/>
            <person name="Qi Y."/>
            <person name="Xu X."/>
            <person name="Gao Z."/>
            <person name="Pan H."/>
            <person name="Jian J."/>
            <person name="Tian Y."/>
            <person name="Yue Z."/>
            <person name="Xu Y."/>
        </authorList>
    </citation>
    <scope>NUCLEOTIDE SEQUENCE [LARGE SCALE GENOMIC DNA]</scope>
    <source>
        <strain evidence="2">cv. Dabenzi</strain>
    </source>
</reference>
<gene>
    <name evidence="1" type="ORF">CDL15_Pgr006199</name>
</gene>
<comment type="caution">
    <text evidence="1">The sequence shown here is derived from an EMBL/GenBank/DDBJ whole genome shotgun (WGS) entry which is preliminary data.</text>
</comment>
<proteinExistence type="predicted"/>
<dbReference type="AlphaFoldDB" id="A0A218XF57"/>
<protein>
    <submittedName>
        <fullName evidence="1">Uncharacterized protein</fullName>
    </submittedName>
</protein>
<evidence type="ECO:0000313" key="2">
    <source>
        <dbReference type="Proteomes" id="UP000197138"/>
    </source>
</evidence>
<accession>A0A218XF57</accession>
<organism evidence="1 2">
    <name type="scientific">Punica granatum</name>
    <name type="common">Pomegranate</name>
    <dbReference type="NCBI Taxonomy" id="22663"/>
    <lineage>
        <taxon>Eukaryota</taxon>
        <taxon>Viridiplantae</taxon>
        <taxon>Streptophyta</taxon>
        <taxon>Embryophyta</taxon>
        <taxon>Tracheophyta</taxon>
        <taxon>Spermatophyta</taxon>
        <taxon>Magnoliopsida</taxon>
        <taxon>eudicotyledons</taxon>
        <taxon>Gunneridae</taxon>
        <taxon>Pentapetalae</taxon>
        <taxon>rosids</taxon>
        <taxon>malvids</taxon>
        <taxon>Myrtales</taxon>
        <taxon>Lythraceae</taxon>
        <taxon>Punica</taxon>
    </lineage>
</organism>
<dbReference type="EMBL" id="MTKT01001931">
    <property type="protein sequence ID" value="OWM83553.1"/>
    <property type="molecule type" value="Genomic_DNA"/>
</dbReference>
<dbReference type="Proteomes" id="UP000197138">
    <property type="component" value="Unassembled WGS sequence"/>
</dbReference>
<evidence type="ECO:0000313" key="1">
    <source>
        <dbReference type="EMBL" id="OWM83553.1"/>
    </source>
</evidence>
<name>A0A218XF57_PUNGR</name>
<sequence length="104" mass="11476">MPNFAGRQPTVFTIPLRLHVFQHVSWPVLCTSLNATKLVTRGRASTSLPARAESSAYVPRCARTTTTRSFMPSSNPASTNSPSSWLVCHLSLFCFKSDVPCNLY</sequence>